<dbReference type="OrthoDB" id="9779128at2"/>
<dbReference type="InterPro" id="IPR007730">
    <property type="entry name" value="SPOR-like_dom"/>
</dbReference>
<dbReference type="InterPro" id="IPR036908">
    <property type="entry name" value="RlpA-like_sf"/>
</dbReference>
<evidence type="ECO:0000259" key="6">
    <source>
        <dbReference type="PROSITE" id="PS51724"/>
    </source>
</evidence>
<keyword evidence="1" id="KW-0732">Signal</keyword>
<dbReference type="PANTHER" id="PTHR34183:SF1">
    <property type="entry name" value="ENDOLYTIC PEPTIDOGLYCAN TRANSGLYCOSYLASE RLPA"/>
    <property type="match status" value="1"/>
</dbReference>
<dbReference type="InterPro" id="IPR012997">
    <property type="entry name" value="RplA"/>
</dbReference>
<keyword evidence="2 4" id="KW-0456">Lyase</keyword>
<comment type="caution">
    <text evidence="7">The sequence shown here is derived from an EMBL/GenBank/DDBJ whole genome shotgun (WGS) entry which is preliminary data.</text>
</comment>
<dbReference type="GO" id="GO:0000270">
    <property type="term" value="P:peptidoglycan metabolic process"/>
    <property type="evidence" value="ECO:0007669"/>
    <property type="project" value="UniProtKB-UniRule"/>
</dbReference>
<dbReference type="RefSeq" id="WP_052515050.1">
    <property type="nucleotide sequence ID" value="NZ_AZAC01000012.1"/>
</dbReference>
<evidence type="ECO:0000256" key="3">
    <source>
        <dbReference type="ARBA" id="ARBA00023316"/>
    </source>
</evidence>
<dbReference type="PATRIC" id="fig|1429043.3.peg.2223"/>
<keyword evidence="3 4" id="KW-0961">Cell wall biogenesis/degradation</keyword>
<feature type="domain" description="SPOR" evidence="6">
    <location>
        <begin position="187"/>
        <end position="266"/>
    </location>
</feature>
<dbReference type="SUPFAM" id="SSF110997">
    <property type="entry name" value="Sporulation related repeat"/>
    <property type="match status" value="1"/>
</dbReference>
<dbReference type="InterPro" id="IPR036680">
    <property type="entry name" value="SPOR-like_sf"/>
</dbReference>
<sequence>MKSKKKRTTGKNTGSFLFFSIFALLALCYVLGCSPKTVPPPSGHSKTAAKGTFKPYTIKGKTYHPLNSSVGFEEVGYASWYGPNFHGRKTSNGEVYNMEAMTAAHKTLPMNTWVSVTNLRNDLKAVVRINDRGPFVDGRVIDLSKAAARSLGVLGPGTAKVRLVALGYKKAGTGQGNKPARYIPPASYQKGPFAVQVGAFTSESNAWRLAASLRVKWQTVQVIRFDRGDRVFFRVWVGKTTNLVQAREMQAKLREQGFHKAFAVAW</sequence>
<dbReference type="Pfam" id="PF03330">
    <property type="entry name" value="DPBB_1"/>
    <property type="match status" value="1"/>
</dbReference>
<keyword evidence="8" id="KW-1185">Reference proteome</keyword>
<dbReference type="NCBIfam" id="TIGR00413">
    <property type="entry name" value="rlpA"/>
    <property type="match status" value="1"/>
</dbReference>
<gene>
    <name evidence="4" type="primary">rlpA</name>
    <name evidence="7" type="ORF">X474_10475</name>
</gene>
<evidence type="ECO:0000256" key="5">
    <source>
        <dbReference type="RuleBase" id="RU003495"/>
    </source>
</evidence>
<dbReference type="PROSITE" id="PS51724">
    <property type="entry name" value="SPOR"/>
    <property type="match status" value="1"/>
</dbReference>
<protein>
    <recommendedName>
        <fullName evidence="4">Probable endolytic peptidoglycan transglycosylase RlpA</fullName>
        <ecNumber evidence="4">4.2.2.-</ecNumber>
    </recommendedName>
</protein>
<dbReference type="GO" id="GO:0042834">
    <property type="term" value="F:peptidoglycan binding"/>
    <property type="evidence" value="ECO:0007669"/>
    <property type="project" value="InterPro"/>
</dbReference>
<dbReference type="PANTHER" id="PTHR34183">
    <property type="entry name" value="ENDOLYTIC PEPTIDOGLYCAN TRANSGLYCOSYLASE RLPA"/>
    <property type="match status" value="1"/>
</dbReference>
<organism evidence="7 8">
    <name type="scientific">Dethiosulfatarculus sandiegensis</name>
    <dbReference type="NCBI Taxonomy" id="1429043"/>
    <lineage>
        <taxon>Bacteria</taxon>
        <taxon>Pseudomonadati</taxon>
        <taxon>Thermodesulfobacteriota</taxon>
        <taxon>Desulfarculia</taxon>
        <taxon>Desulfarculales</taxon>
        <taxon>Desulfarculaceae</taxon>
        <taxon>Dethiosulfatarculus</taxon>
    </lineage>
</organism>
<reference evidence="7 8" key="1">
    <citation type="submission" date="2013-11" db="EMBL/GenBank/DDBJ databases">
        <title>Metagenomic analysis of a methanogenic consortium involved in long chain n-alkane degradation.</title>
        <authorList>
            <person name="Davidova I.A."/>
            <person name="Callaghan A.V."/>
            <person name="Wawrik B."/>
            <person name="Pruitt S."/>
            <person name="Marks C."/>
            <person name="Duncan K.E."/>
            <person name="Suflita J.M."/>
        </authorList>
    </citation>
    <scope>NUCLEOTIDE SEQUENCE [LARGE SCALE GENOMIC DNA]</scope>
    <source>
        <strain evidence="7 8">SPR</strain>
    </source>
</reference>
<proteinExistence type="inferred from homology"/>
<evidence type="ECO:0000313" key="7">
    <source>
        <dbReference type="EMBL" id="KIX14050.1"/>
    </source>
</evidence>
<dbReference type="Gene3D" id="2.40.40.10">
    <property type="entry name" value="RlpA-like domain"/>
    <property type="match status" value="1"/>
</dbReference>
<comment type="function">
    <text evidence="4">Lytic transglycosylase with a strong preference for naked glycan strands that lack stem peptides.</text>
</comment>
<dbReference type="HAMAP" id="MF_02071">
    <property type="entry name" value="RlpA"/>
    <property type="match status" value="1"/>
</dbReference>
<dbReference type="Proteomes" id="UP000032233">
    <property type="component" value="Unassembled WGS sequence"/>
</dbReference>
<evidence type="ECO:0000256" key="1">
    <source>
        <dbReference type="ARBA" id="ARBA00022729"/>
    </source>
</evidence>
<dbReference type="InterPro" id="IPR034718">
    <property type="entry name" value="RlpA"/>
</dbReference>
<accession>A0A0D2JWX5</accession>
<dbReference type="InterPro" id="IPR009009">
    <property type="entry name" value="RlpA-like_DPBB"/>
</dbReference>
<dbReference type="GO" id="GO:0071555">
    <property type="term" value="P:cell wall organization"/>
    <property type="evidence" value="ECO:0007669"/>
    <property type="project" value="UniProtKB-KW"/>
</dbReference>
<dbReference type="SUPFAM" id="SSF50685">
    <property type="entry name" value="Barwin-like endoglucanases"/>
    <property type="match status" value="1"/>
</dbReference>
<name>A0A0D2JWX5_9BACT</name>
<dbReference type="GO" id="GO:0008932">
    <property type="term" value="F:lytic endotransglycosylase activity"/>
    <property type="evidence" value="ECO:0007669"/>
    <property type="project" value="UniProtKB-UniRule"/>
</dbReference>
<dbReference type="CDD" id="cd22268">
    <property type="entry name" value="DPBB_RlpA-like"/>
    <property type="match status" value="1"/>
</dbReference>
<evidence type="ECO:0000256" key="4">
    <source>
        <dbReference type="HAMAP-Rule" id="MF_02071"/>
    </source>
</evidence>
<dbReference type="Pfam" id="PF05036">
    <property type="entry name" value="SPOR"/>
    <property type="match status" value="1"/>
</dbReference>
<evidence type="ECO:0000256" key="2">
    <source>
        <dbReference type="ARBA" id="ARBA00023239"/>
    </source>
</evidence>
<dbReference type="EC" id="4.2.2.-" evidence="4"/>
<dbReference type="Gene3D" id="3.30.70.1070">
    <property type="entry name" value="Sporulation related repeat"/>
    <property type="match status" value="1"/>
</dbReference>
<comment type="similarity">
    <text evidence="4 5">Belongs to the RlpA family.</text>
</comment>
<dbReference type="EMBL" id="AZAC01000012">
    <property type="protein sequence ID" value="KIX14050.1"/>
    <property type="molecule type" value="Genomic_DNA"/>
</dbReference>
<dbReference type="InParanoid" id="A0A0D2JWX5"/>
<dbReference type="AlphaFoldDB" id="A0A0D2JWX5"/>
<dbReference type="STRING" id="1429043.X474_10475"/>
<evidence type="ECO:0000313" key="8">
    <source>
        <dbReference type="Proteomes" id="UP000032233"/>
    </source>
</evidence>